<evidence type="ECO:0000313" key="2">
    <source>
        <dbReference type="EMBL" id="CAA0822559.1"/>
    </source>
</evidence>
<feature type="region of interest" description="Disordered" evidence="1">
    <location>
        <begin position="1"/>
        <end position="22"/>
    </location>
</feature>
<protein>
    <recommendedName>
        <fullName evidence="4">START domain-containing protein</fullName>
    </recommendedName>
</protein>
<feature type="region of interest" description="Disordered" evidence="1">
    <location>
        <begin position="414"/>
        <end position="433"/>
    </location>
</feature>
<name>A0A9N7MYB0_STRHE</name>
<accession>A0A9N7MYB0</accession>
<dbReference type="PANTHER" id="PTHR34560:SF1">
    <property type="entry name" value="START DOMAIN-CONTAINING PROTEIN"/>
    <property type="match status" value="1"/>
</dbReference>
<dbReference type="PANTHER" id="PTHR34560">
    <property type="entry name" value="POLYKETIDE CYCLASE/DEHYDRASE/LIPID TRANSPORT SUPERFAMILY PROTEIN"/>
    <property type="match status" value="1"/>
</dbReference>
<proteinExistence type="predicted"/>
<feature type="compositionally biased region" description="Low complexity" evidence="1">
    <location>
        <begin position="558"/>
        <end position="576"/>
    </location>
</feature>
<dbReference type="SUPFAM" id="SSF55961">
    <property type="entry name" value="Bet v1-like"/>
    <property type="match status" value="1"/>
</dbReference>
<evidence type="ECO:0000313" key="3">
    <source>
        <dbReference type="Proteomes" id="UP001153555"/>
    </source>
</evidence>
<dbReference type="InterPro" id="IPR023393">
    <property type="entry name" value="START-like_dom_sf"/>
</dbReference>
<dbReference type="Proteomes" id="UP001153555">
    <property type="component" value="Unassembled WGS sequence"/>
</dbReference>
<comment type="caution">
    <text evidence="2">The sequence shown here is derived from an EMBL/GenBank/DDBJ whole genome shotgun (WGS) entry which is preliminary data.</text>
</comment>
<evidence type="ECO:0000256" key="1">
    <source>
        <dbReference type="SAM" id="MobiDB-lite"/>
    </source>
</evidence>
<dbReference type="Gene3D" id="3.30.530.20">
    <property type="match status" value="1"/>
</dbReference>
<reference evidence="2" key="1">
    <citation type="submission" date="2019-12" db="EMBL/GenBank/DDBJ databases">
        <authorList>
            <person name="Scholes J."/>
        </authorList>
    </citation>
    <scope>NUCLEOTIDE SEQUENCE</scope>
</reference>
<dbReference type="EMBL" id="CACSLK010023397">
    <property type="protein sequence ID" value="CAA0822559.1"/>
    <property type="molecule type" value="Genomic_DNA"/>
</dbReference>
<dbReference type="OrthoDB" id="17317at2759"/>
<evidence type="ECO:0008006" key="4">
    <source>
        <dbReference type="Google" id="ProtNLM"/>
    </source>
</evidence>
<gene>
    <name evidence="2" type="ORF">SHERM_20028</name>
</gene>
<sequence length="576" mass="64872">MLRSASVDGSGRSRSGEEQNTGWKIKQDTKEIRVMYREGPEGTPFHTLLAEGYVDGPLDVCMCISWESALYKKWWPQIAIPTFRVVSSKCLQRVRVGEQISLVKMKLSWPLSSREALVHYFAFEYFQDGLMVVLLNSISDSDTIDGISHGFTRDGIPEPEEVVRIDVVGGFALQKVNDNRSYFRTIANMDIKLDFVPPSFINFVSRQLIGSGFNLYKKAVASVVSKGDKEYREALEGPLYKQMRGSLYSGNSTEAQNLESPKRMKSPEVEFKHVNEIEYSKEDDAEGHESLLDDRAKKKSVRFSTDDQITEDFTADEKETINGTYNNTTENYEPWIMENVAIVSPKVKQALDTLEKAISLFHEPGRVSENSESGENRILEPRIISDGLASRTFYRDRKISPSTMGWLWKNDETDNVSSSSGDHGGDHRATRKVVSSQCRTEEVEPGKFVRKCEKTEQIFKDCIGRPSEMVQSTKEYTEEDVTEQMTKGPFPSESYFPGLRRDIEGIEQDLFGGMTRFFEAAEDLKNEFFSSIGVPNRPSSGERGIHVEGSPQPEALPSNDSGVDGDVDLSSLARDV</sequence>
<keyword evidence="3" id="KW-1185">Reference proteome</keyword>
<dbReference type="AlphaFoldDB" id="A0A9N7MYB0"/>
<organism evidence="2 3">
    <name type="scientific">Striga hermonthica</name>
    <name type="common">Purple witchweed</name>
    <name type="synonym">Buchnera hermonthica</name>
    <dbReference type="NCBI Taxonomy" id="68872"/>
    <lineage>
        <taxon>Eukaryota</taxon>
        <taxon>Viridiplantae</taxon>
        <taxon>Streptophyta</taxon>
        <taxon>Embryophyta</taxon>
        <taxon>Tracheophyta</taxon>
        <taxon>Spermatophyta</taxon>
        <taxon>Magnoliopsida</taxon>
        <taxon>eudicotyledons</taxon>
        <taxon>Gunneridae</taxon>
        <taxon>Pentapetalae</taxon>
        <taxon>asterids</taxon>
        <taxon>lamiids</taxon>
        <taxon>Lamiales</taxon>
        <taxon>Orobanchaceae</taxon>
        <taxon>Buchnereae</taxon>
        <taxon>Striga</taxon>
    </lineage>
</organism>
<feature type="region of interest" description="Disordered" evidence="1">
    <location>
        <begin position="532"/>
        <end position="576"/>
    </location>
</feature>